<evidence type="ECO:0000259" key="10">
    <source>
        <dbReference type="Pfam" id="PF00884"/>
    </source>
</evidence>
<dbReference type="GO" id="GO:0046872">
    <property type="term" value="F:metal ion binding"/>
    <property type="evidence" value="ECO:0007669"/>
    <property type="project" value="UniProtKB-KW"/>
</dbReference>
<evidence type="ECO:0000256" key="1">
    <source>
        <dbReference type="ARBA" id="ARBA00004651"/>
    </source>
</evidence>
<reference evidence="11 12" key="1">
    <citation type="journal article" date="2016" name="Nat. Commun.">
        <title>Thousands of microbial genomes shed light on interconnected biogeochemical processes in an aquifer system.</title>
        <authorList>
            <person name="Anantharaman K."/>
            <person name="Brown C.T."/>
            <person name="Hug L.A."/>
            <person name="Sharon I."/>
            <person name="Castelle C.J."/>
            <person name="Probst A.J."/>
            <person name="Thomas B.C."/>
            <person name="Singh A."/>
            <person name="Wilkins M.J."/>
            <person name="Karaoz U."/>
            <person name="Brodie E.L."/>
            <person name="Williams K.H."/>
            <person name="Hubbard S.S."/>
            <person name="Banfield J.F."/>
        </authorList>
    </citation>
    <scope>NUCLEOTIDE SEQUENCE [LARGE SCALE GENOMIC DNA]</scope>
</reference>
<dbReference type="Gene3D" id="3.30.1120.170">
    <property type="match status" value="1"/>
</dbReference>
<feature type="transmembrane region" description="Helical" evidence="9">
    <location>
        <begin position="44"/>
        <end position="62"/>
    </location>
</feature>
<feature type="binding site" evidence="8">
    <location>
        <position position="267"/>
    </location>
    <ligand>
        <name>Mn(2+)</name>
        <dbReference type="ChEBI" id="CHEBI:29035"/>
    </ligand>
</feature>
<evidence type="ECO:0000313" key="12">
    <source>
        <dbReference type="Proteomes" id="UP000178650"/>
    </source>
</evidence>
<dbReference type="AlphaFoldDB" id="A0A1G2IUJ4"/>
<dbReference type="STRING" id="1802223.A2358_03040"/>
<evidence type="ECO:0000256" key="2">
    <source>
        <dbReference type="ARBA" id="ARBA00022475"/>
    </source>
</evidence>
<keyword evidence="4 9" id="KW-1133">Transmembrane helix</keyword>
<dbReference type="PIRSF" id="PIRSF005091">
    <property type="entry name" value="Mmb_sulf_HI1246"/>
    <property type="match status" value="1"/>
</dbReference>
<comment type="subcellular location">
    <subcellularLocation>
        <location evidence="1">Cell membrane</location>
        <topology evidence="1">Multi-pass membrane protein</topology>
    </subcellularLocation>
</comment>
<dbReference type="GO" id="GO:0005886">
    <property type="term" value="C:plasma membrane"/>
    <property type="evidence" value="ECO:0007669"/>
    <property type="project" value="UniProtKB-SubCell"/>
</dbReference>
<feature type="binding site" evidence="8">
    <location>
        <position position="487"/>
    </location>
    <ligand>
        <name>Mn(2+)</name>
        <dbReference type="ChEBI" id="CHEBI:29035"/>
    </ligand>
</feature>
<feature type="transmembrane region" description="Helical" evidence="9">
    <location>
        <begin position="69"/>
        <end position="89"/>
    </location>
</feature>
<dbReference type="InterPro" id="IPR000917">
    <property type="entry name" value="Sulfatase_N"/>
</dbReference>
<evidence type="ECO:0000313" key="11">
    <source>
        <dbReference type="EMBL" id="OGZ78496.1"/>
    </source>
</evidence>
<evidence type="ECO:0000256" key="7">
    <source>
        <dbReference type="PIRSR" id="PIRSR005091-2"/>
    </source>
</evidence>
<evidence type="ECO:0000256" key="3">
    <source>
        <dbReference type="ARBA" id="ARBA00022692"/>
    </source>
</evidence>
<dbReference type="Pfam" id="PF00884">
    <property type="entry name" value="Sulfatase"/>
    <property type="match status" value="1"/>
</dbReference>
<keyword evidence="3 9" id="KW-0812">Transmembrane</keyword>
<evidence type="ECO:0000256" key="5">
    <source>
        <dbReference type="ARBA" id="ARBA00023136"/>
    </source>
</evidence>
<keyword evidence="7" id="KW-0479">Metal-binding</keyword>
<dbReference type="Gene3D" id="3.40.720.10">
    <property type="entry name" value="Alkaline Phosphatase, subunit A"/>
    <property type="match status" value="1"/>
</dbReference>
<proteinExistence type="predicted"/>
<dbReference type="Proteomes" id="UP000178650">
    <property type="component" value="Unassembled WGS sequence"/>
</dbReference>
<evidence type="ECO:0000256" key="4">
    <source>
        <dbReference type="ARBA" id="ARBA00022989"/>
    </source>
</evidence>
<feature type="domain" description="Sulfatase N-terminal" evidence="10">
    <location>
        <begin position="259"/>
        <end position="544"/>
    </location>
</feature>
<organism evidence="11 12">
    <name type="scientific">Candidatus Staskawiczbacteria bacterium RIFOXYB1_FULL_37_44</name>
    <dbReference type="NCBI Taxonomy" id="1802223"/>
    <lineage>
        <taxon>Bacteria</taxon>
        <taxon>Candidatus Staskawicziibacteriota</taxon>
    </lineage>
</organism>
<dbReference type="EMBL" id="MHPJ01000019">
    <property type="protein sequence ID" value="OGZ78496.1"/>
    <property type="molecule type" value="Genomic_DNA"/>
</dbReference>
<protein>
    <recommendedName>
        <fullName evidence="10">Sulfatase N-terminal domain-containing protein</fullName>
    </recommendedName>
</protein>
<feature type="transmembrane region" description="Helical" evidence="9">
    <location>
        <begin position="12"/>
        <end position="32"/>
    </location>
</feature>
<keyword evidence="5 9" id="KW-0472">Membrane</keyword>
<evidence type="ECO:0000256" key="8">
    <source>
        <dbReference type="PIRSR" id="PIRSR005091-3"/>
    </source>
</evidence>
<feature type="binding site" evidence="7">
    <location>
        <position position="425"/>
    </location>
    <ligand>
        <name>substrate</name>
    </ligand>
</feature>
<dbReference type="InterPro" id="IPR017850">
    <property type="entry name" value="Alkaline_phosphatase_core_sf"/>
</dbReference>
<dbReference type="CDD" id="cd16015">
    <property type="entry name" value="LTA_synthase"/>
    <property type="match status" value="1"/>
</dbReference>
<gene>
    <name evidence="11" type="ORF">A2358_03040</name>
</gene>
<evidence type="ECO:0000256" key="6">
    <source>
        <dbReference type="PIRSR" id="PIRSR005091-1"/>
    </source>
</evidence>
<keyword evidence="2" id="KW-1003">Cell membrane</keyword>
<comment type="caution">
    <text evidence="11">The sequence shown here is derived from an EMBL/GenBank/DDBJ whole genome shotgun (WGS) entry which is preliminary data.</text>
</comment>
<dbReference type="InterPro" id="IPR050448">
    <property type="entry name" value="OpgB/LTA_synthase_biosynth"/>
</dbReference>
<evidence type="ECO:0000256" key="9">
    <source>
        <dbReference type="SAM" id="Phobius"/>
    </source>
</evidence>
<sequence>MNYSTKTYIKSIFLPLLLAILFAAQNEFFNLWLDIYSKTYSTRLFLAAFALGIILYGPALLFNRSFKFIYLFIISFLVSFIFSAQFLYYRYSQSFLQFSAIKYFGQTQGVAGTVGILVTPELLLFAANFVIVAVSFILSYRFLSKKRENNAEAILPNWEKLILILAMALIVFFGYKYLLDTEKKEWGSTSRLYTDVYDLKALVGKMGIMNFFLEDTFKYILRSNLVADADINFLKTFARNRTQLSQDKKGKYFGTAKGKNIIIIQVESLENAVINKTINGQAITPNLNQLASEGIYFNNFYSQTGPGNTADAEFTTMTSLYPLPDDVVFINYAKNQYKALPQLLKNNGYGTYSFHGDVPTFWNRSNIYPGLGYQKAYNLDDFVVTRSVGKGPSDLGDEDLFFQSLPRLESLKKPFLATVITMSSHTPFILPADLQTLKIPAETNLTFEQQQYLQSIHYADKAIGEFIDGLKNAGLYDNSMIFIWGDHGSYTNISSALGQDKNTISELAGSQVPLIILGAGENGIIGAPGSQLDVYPTITNFLGIQTPKTVLGQDLFNPETSKETHFRVISGGIDAILTENLAYRANNDGVFDHGFCELWPSKEILPISDCKDIYKKQSEEVKASNIIIRGNLLNLLNN</sequence>
<dbReference type="PANTHER" id="PTHR47371">
    <property type="entry name" value="LIPOTEICHOIC ACID SYNTHASE"/>
    <property type="match status" value="1"/>
</dbReference>
<name>A0A1G2IUJ4_9BACT</name>
<dbReference type="InterPro" id="IPR012160">
    <property type="entry name" value="LtaS-like"/>
</dbReference>
<feature type="active site" evidence="6">
    <location>
        <position position="309"/>
    </location>
</feature>
<accession>A0A1G2IUJ4</accession>
<feature type="binding site" evidence="8">
    <location>
        <position position="309"/>
    </location>
    <ligand>
        <name>Mn(2+)</name>
        <dbReference type="ChEBI" id="CHEBI:29035"/>
    </ligand>
</feature>
<feature type="binding site" evidence="8">
    <location>
        <position position="486"/>
    </location>
    <ligand>
        <name>Mn(2+)</name>
        <dbReference type="ChEBI" id="CHEBI:29035"/>
    </ligand>
</feature>
<dbReference type="SUPFAM" id="SSF53649">
    <property type="entry name" value="Alkaline phosphatase-like"/>
    <property type="match status" value="1"/>
</dbReference>
<feature type="transmembrane region" description="Helical" evidence="9">
    <location>
        <begin position="161"/>
        <end position="179"/>
    </location>
</feature>
<keyword evidence="7" id="KW-0464">Manganese</keyword>
<dbReference type="PANTHER" id="PTHR47371:SF3">
    <property type="entry name" value="PHOSPHOGLYCEROL TRANSFERASE I"/>
    <property type="match status" value="1"/>
</dbReference>